<organism evidence="2 3">
    <name type="scientific">Streptomyces albospinus</name>
    <dbReference type="NCBI Taxonomy" id="285515"/>
    <lineage>
        <taxon>Bacteria</taxon>
        <taxon>Bacillati</taxon>
        <taxon>Actinomycetota</taxon>
        <taxon>Actinomycetes</taxon>
        <taxon>Kitasatosporales</taxon>
        <taxon>Streptomycetaceae</taxon>
        <taxon>Streptomyces</taxon>
    </lineage>
</organism>
<accession>A0ABQ2VP79</accession>
<dbReference type="Proteomes" id="UP000654471">
    <property type="component" value="Unassembled WGS sequence"/>
</dbReference>
<feature type="transmembrane region" description="Helical" evidence="1">
    <location>
        <begin position="157"/>
        <end position="190"/>
    </location>
</feature>
<keyword evidence="3" id="KW-1185">Reference proteome</keyword>
<feature type="transmembrane region" description="Helical" evidence="1">
    <location>
        <begin position="7"/>
        <end position="28"/>
    </location>
</feature>
<dbReference type="RefSeq" id="WP_189308458.1">
    <property type="nucleotide sequence ID" value="NZ_BMRP01000075.1"/>
</dbReference>
<reference evidence="3" key="1">
    <citation type="journal article" date="2019" name="Int. J. Syst. Evol. Microbiol.">
        <title>The Global Catalogue of Microorganisms (GCM) 10K type strain sequencing project: providing services to taxonomists for standard genome sequencing and annotation.</title>
        <authorList>
            <consortium name="The Broad Institute Genomics Platform"/>
            <consortium name="The Broad Institute Genome Sequencing Center for Infectious Disease"/>
            <person name="Wu L."/>
            <person name="Ma J."/>
        </authorList>
    </citation>
    <scope>NUCLEOTIDE SEQUENCE [LARGE SCALE GENOMIC DNA]</scope>
    <source>
        <strain evidence="3">JCM 3399</strain>
    </source>
</reference>
<keyword evidence="1" id="KW-0472">Membrane</keyword>
<sequence>MQSKPSLSLTAVGLLLAAGILTLAAWLMSLAWSSFTYHAALAGTPGTLTAAHCFTVGSGKSTHRECTGTFVAQNGRYTDASAHAYEVRDTGSSPIRLQLRSDGGYTQPNPPRAAIVLAVLLGIVSGAALLLLFLCAMPQRVSVDKGVPLRANPQPWGVLLLILSWLSAGAALAAVASFAMFFVLLVAGLFF</sequence>
<comment type="caution">
    <text evidence="2">The sequence shown here is derived from an EMBL/GenBank/DDBJ whole genome shotgun (WGS) entry which is preliminary data.</text>
</comment>
<evidence type="ECO:0008006" key="4">
    <source>
        <dbReference type="Google" id="ProtNLM"/>
    </source>
</evidence>
<dbReference type="EMBL" id="BMRP01000075">
    <property type="protein sequence ID" value="GGV02122.1"/>
    <property type="molecule type" value="Genomic_DNA"/>
</dbReference>
<feature type="transmembrane region" description="Helical" evidence="1">
    <location>
        <begin position="113"/>
        <end position="136"/>
    </location>
</feature>
<evidence type="ECO:0000313" key="2">
    <source>
        <dbReference type="EMBL" id="GGV02122.1"/>
    </source>
</evidence>
<keyword evidence="1" id="KW-0812">Transmembrane</keyword>
<evidence type="ECO:0000256" key="1">
    <source>
        <dbReference type="SAM" id="Phobius"/>
    </source>
</evidence>
<evidence type="ECO:0000313" key="3">
    <source>
        <dbReference type="Proteomes" id="UP000654471"/>
    </source>
</evidence>
<gene>
    <name evidence="2" type="ORF">GCM10010211_81850</name>
</gene>
<keyword evidence="1" id="KW-1133">Transmembrane helix</keyword>
<name>A0ABQ2VP79_9ACTN</name>
<proteinExistence type="predicted"/>
<protein>
    <recommendedName>
        <fullName evidence="4">DUF3592 domain-containing protein</fullName>
    </recommendedName>
</protein>